<protein>
    <recommendedName>
        <fullName evidence="2">Prolyl 4-hydroxylase alpha subunit Fe(2+) 2OG dioxygenase domain-containing protein</fullName>
    </recommendedName>
</protein>
<evidence type="ECO:0000259" key="2">
    <source>
        <dbReference type="Pfam" id="PF13640"/>
    </source>
</evidence>
<dbReference type="AlphaFoldDB" id="A0AAE0JGZ5"/>
<feature type="compositionally biased region" description="Low complexity" evidence="1">
    <location>
        <begin position="952"/>
        <end position="962"/>
    </location>
</feature>
<dbReference type="Gene3D" id="2.60.120.620">
    <property type="entry name" value="q2cbj1_9rhob like domain"/>
    <property type="match status" value="1"/>
</dbReference>
<dbReference type="RefSeq" id="XP_062682800.1">
    <property type="nucleotide sequence ID" value="XM_062830984.1"/>
</dbReference>
<organism evidence="3 4">
    <name type="scientific">Neurospora tetraspora</name>
    <dbReference type="NCBI Taxonomy" id="94610"/>
    <lineage>
        <taxon>Eukaryota</taxon>
        <taxon>Fungi</taxon>
        <taxon>Dikarya</taxon>
        <taxon>Ascomycota</taxon>
        <taxon>Pezizomycotina</taxon>
        <taxon>Sordariomycetes</taxon>
        <taxon>Sordariomycetidae</taxon>
        <taxon>Sordariales</taxon>
        <taxon>Sordariaceae</taxon>
        <taxon>Neurospora</taxon>
    </lineage>
</organism>
<feature type="domain" description="Prolyl 4-hydroxylase alpha subunit Fe(2+) 2OG dioxygenase" evidence="2">
    <location>
        <begin position="150"/>
        <end position="233"/>
    </location>
</feature>
<dbReference type="Pfam" id="PF13640">
    <property type="entry name" value="2OG-FeII_Oxy_3"/>
    <property type="match status" value="1"/>
</dbReference>
<evidence type="ECO:0000313" key="3">
    <source>
        <dbReference type="EMBL" id="KAK3347718.1"/>
    </source>
</evidence>
<evidence type="ECO:0000256" key="1">
    <source>
        <dbReference type="SAM" id="MobiDB-lite"/>
    </source>
</evidence>
<comment type="caution">
    <text evidence="3">The sequence shown here is derived from an EMBL/GenBank/DDBJ whole genome shotgun (WGS) entry which is preliminary data.</text>
</comment>
<dbReference type="EMBL" id="JAUEPP010000003">
    <property type="protein sequence ID" value="KAK3347718.1"/>
    <property type="molecule type" value="Genomic_DNA"/>
</dbReference>
<dbReference type="Proteomes" id="UP001278500">
    <property type="component" value="Unassembled WGS sequence"/>
</dbReference>
<proteinExistence type="predicted"/>
<feature type="region of interest" description="Disordered" evidence="1">
    <location>
        <begin position="928"/>
        <end position="969"/>
    </location>
</feature>
<gene>
    <name evidence="3" type="ORF">B0H65DRAFT_587637</name>
</gene>
<dbReference type="PANTHER" id="PTHR33099:SF7">
    <property type="entry name" value="MYND-TYPE DOMAIN-CONTAINING PROTEIN"/>
    <property type="match status" value="1"/>
</dbReference>
<dbReference type="PANTHER" id="PTHR33099">
    <property type="entry name" value="FE2OG DIOXYGENASE DOMAIN-CONTAINING PROTEIN"/>
    <property type="match status" value="1"/>
</dbReference>
<reference evidence="3" key="1">
    <citation type="journal article" date="2023" name="Mol. Phylogenet. Evol.">
        <title>Genome-scale phylogeny and comparative genomics of the fungal order Sordariales.</title>
        <authorList>
            <person name="Hensen N."/>
            <person name="Bonometti L."/>
            <person name="Westerberg I."/>
            <person name="Brannstrom I.O."/>
            <person name="Guillou S."/>
            <person name="Cros-Aarteil S."/>
            <person name="Calhoun S."/>
            <person name="Haridas S."/>
            <person name="Kuo A."/>
            <person name="Mondo S."/>
            <person name="Pangilinan J."/>
            <person name="Riley R."/>
            <person name="LaButti K."/>
            <person name="Andreopoulos B."/>
            <person name="Lipzen A."/>
            <person name="Chen C."/>
            <person name="Yan M."/>
            <person name="Daum C."/>
            <person name="Ng V."/>
            <person name="Clum A."/>
            <person name="Steindorff A."/>
            <person name="Ohm R.A."/>
            <person name="Martin F."/>
            <person name="Silar P."/>
            <person name="Natvig D.O."/>
            <person name="Lalanne C."/>
            <person name="Gautier V."/>
            <person name="Ament-Velasquez S.L."/>
            <person name="Kruys A."/>
            <person name="Hutchinson M.I."/>
            <person name="Powell A.J."/>
            <person name="Barry K."/>
            <person name="Miller A.N."/>
            <person name="Grigoriev I.V."/>
            <person name="Debuchy R."/>
            <person name="Gladieux P."/>
            <person name="Hiltunen Thoren M."/>
            <person name="Johannesson H."/>
        </authorList>
    </citation>
    <scope>NUCLEOTIDE SEQUENCE</scope>
    <source>
        <strain evidence="3">CBS 560.94</strain>
    </source>
</reference>
<accession>A0AAE0JGZ5</accession>
<dbReference type="InterPro" id="IPR044862">
    <property type="entry name" value="Pro_4_hyd_alph_FE2OG_OXY"/>
</dbReference>
<reference evidence="3" key="2">
    <citation type="submission" date="2023-06" db="EMBL/GenBank/DDBJ databases">
        <authorList>
            <consortium name="Lawrence Berkeley National Laboratory"/>
            <person name="Haridas S."/>
            <person name="Hensen N."/>
            <person name="Bonometti L."/>
            <person name="Westerberg I."/>
            <person name="Brannstrom I.O."/>
            <person name="Guillou S."/>
            <person name="Cros-Aarteil S."/>
            <person name="Calhoun S."/>
            <person name="Kuo A."/>
            <person name="Mondo S."/>
            <person name="Pangilinan J."/>
            <person name="Riley R."/>
            <person name="Labutti K."/>
            <person name="Andreopoulos B."/>
            <person name="Lipzen A."/>
            <person name="Chen C."/>
            <person name="Yanf M."/>
            <person name="Daum C."/>
            <person name="Ng V."/>
            <person name="Clum A."/>
            <person name="Steindorff A."/>
            <person name="Ohm R."/>
            <person name="Martin F."/>
            <person name="Silar P."/>
            <person name="Natvig D."/>
            <person name="Lalanne C."/>
            <person name="Gautier V."/>
            <person name="Ament-Velasquez S.L."/>
            <person name="Kruys A."/>
            <person name="Hutchinson M.I."/>
            <person name="Powell A.J."/>
            <person name="Barry K."/>
            <person name="Miller A.N."/>
            <person name="Grigoriev I.V."/>
            <person name="Debuchy R."/>
            <person name="Gladieux P."/>
            <person name="Thoren M.H."/>
            <person name="Johannesson H."/>
        </authorList>
    </citation>
    <scope>NUCLEOTIDE SEQUENCE</scope>
    <source>
        <strain evidence="3">CBS 560.94</strain>
    </source>
</reference>
<name>A0AAE0JGZ5_9PEZI</name>
<dbReference type="GeneID" id="87868138"/>
<feature type="region of interest" description="Disordered" evidence="1">
    <location>
        <begin position="1"/>
        <end position="22"/>
    </location>
</feature>
<evidence type="ECO:0000313" key="4">
    <source>
        <dbReference type="Proteomes" id="UP001278500"/>
    </source>
</evidence>
<keyword evidence="4" id="KW-1185">Reference proteome</keyword>
<sequence length="991" mass="111993">MAPNIEYSQADDGSDRDSVTSELSTQDYTVSLKDDLLKALDNVKVAGSFASFRKLQHRPPAGLHVDGVGDISMPLGETQARQLIAKARQAPYGRGSETIVDTSVRNTWELDAAQFTFNNQRWPGYIQSVCAKVAADLGIKSPIRAEIYKMLIYERGAMFKSHTDTEKIPGQFGTLVIALPSAHKGGDVVVKHCGETKTFKTSEYRQSFICWYSDVHHKVCPVESGYRWVLTYNLALNPNAVRPSAGLVRSETKALRHTLRKWLQEPEESRQNGLYYVLDHDYTEASINLNSLKTRDLALGQVLNNVSKELDFEVFFALLEKEEFGETEIDHDEYDRGSRYRGWGEDSEEEEEEEESYHHLEEILDVKYQVKTVRDMHGRPVVDGLALYAEKDILQNGEDAYDDVFSGVEPEEEYEGYMGNFGPSATHWYRITALLLVPSASIFEFFSSNAQSLFSSNNLRSLISYCARSSMRYMESDEHRATLSFRAVTKLCGSFWYPSNERLGHRSKPKAIDGNDLVNILTAALELGEYDFFEEACMMHGDVLPTSFFTWAKQWLKESTSDSDFDDIMEQGLTYVVEAYPFLPEQLAALTNLTPKPEEAGWSASLRDKISTWAHDKLKNCLEDSFKEQELGSDDGKTMIEMALIAPDPSRFLTASVVLMLDPARHSIASFIAFLARLWKEGSTGAISRDDCNAIYRTIAKRFLASADFSKATSEVKISTPDDDLATKFITKLNDAVPRLPVDHMHELWLPFLCYLIPVLTANAILLTTPVYQFLYRSTLTRYIKKFVGKQPVQSTSLVRPRVNCSSPFCIDCNDLNDFLESPTERVNRFKVNKERRHHLHQMLDHHNIDCTHVSECNSTPYTLVVTKTFKQQEQLMKEWKERKGYAEKRFRDFQTHSPLTPELRVLLGDQFDRIMGMEDTYPNSAVARRTAPAPGPASRPLASASGHVTGRSRAGASGSSRYTPAPVAGVRRSRSIRFGDGVEIIDLTDD</sequence>